<sequence>MPGAEQSSGMPSIGSYWLPWEQNFCLLEERSKQHEPVSQSAQGASCASREAGYGVLGLASSQGHAEAQGGHYTNGSEPDMQGSRWFAQMWAGQERTISLNVTLTLADGDLQVARPGAEPPENTDAAAAAEEGKCAWGGGGRGSCLPLGAHVKGAGPSASLVCPRPSPQ</sequence>
<protein>
    <submittedName>
        <fullName evidence="1">Uncharacterized protein</fullName>
    </submittedName>
</protein>
<dbReference type="VEuPathDB" id="VectorBase:SSCA001178"/>
<evidence type="ECO:0000313" key="1">
    <source>
        <dbReference type="EMBL" id="KPM09327.1"/>
    </source>
</evidence>
<evidence type="ECO:0000313" key="2">
    <source>
        <dbReference type="Proteomes" id="UP000616769"/>
    </source>
</evidence>
<dbReference type="EMBL" id="JXLN01013377">
    <property type="protein sequence ID" value="KPM09327.1"/>
    <property type="molecule type" value="Genomic_DNA"/>
</dbReference>
<comment type="caution">
    <text evidence="1">The sequence shown here is derived from an EMBL/GenBank/DDBJ whole genome shotgun (WGS) entry which is preliminary data.</text>
</comment>
<accession>A0A132AEG9</accession>
<reference evidence="1 2" key="1">
    <citation type="journal article" date="2015" name="Parasit. Vectors">
        <title>Draft genome of the scabies mite.</title>
        <authorList>
            <person name="Rider S.D.Jr."/>
            <person name="Morgan M.S."/>
            <person name="Arlian L.G."/>
        </authorList>
    </citation>
    <scope>NUCLEOTIDE SEQUENCE [LARGE SCALE GENOMIC DNA]</scope>
    <source>
        <strain evidence="1">Arlian Lab</strain>
    </source>
</reference>
<proteinExistence type="predicted"/>
<name>A0A132AEG9_SARSC</name>
<gene>
    <name evidence="1" type="ORF">QR98_0078610</name>
</gene>
<organism evidence="1 2">
    <name type="scientific">Sarcoptes scabiei</name>
    <name type="common">Itch mite</name>
    <name type="synonym">Acarus scabiei</name>
    <dbReference type="NCBI Taxonomy" id="52283"/>
    <lineage>
        <taxon>Eukaryota</taxon>
        <taxon>Metazoa</taxon>
        <taxon>Ecdysozoa</taxon>
        <taxon>Arthropoda</taxon>
        <taxon>Chelicerata</taxon>
        <taxon>Arachnida</taxon>
        <taxon>Acari</taxon>
        <taxon>Acariformes</taxon>
        <taxon>Sarcoptiformes</taxon>
        <taxon>Astigmata</taxon>
        <taxon>Psoroptidia</taxon>
        <taxon>Sarcoptoidea</taxon>
        <taxon>Sarcoptidae</taxon>
        <taxon>Sarcoptinae</taxon>
        <taxon>Sarcoptes</taxon>
    </lineage>
</organism>
<dbReference type="Proteomes" id="UP000616769">
    <property type="component" value="Unassembled WGS sequence"/>
</dbReference>
<dbReference type="AlphaFoldDB" id="A0A132AEG9"/>